<reference evidence="2" key="2">
    <citation type="journal article" date="2018" name="Mol. Plant Microbe Interact.">
        <title>Genome sequence resources for the wheat stripe rust pathogen (Puccinia striiformis f. sp. tritici) and the barley stripe rust pathogen (Puccinia striiformis f. sp. hordei).</title>
        <authorList>
            <person name="Xia C."/>
            <person name="Wang M."/>
            <person name="Yin C."/>
            <person name="Cornejo O.E."/>
            <person name="Hulbert S.H."/>
            <person name="Chen X."/>
        </authorList>
    </citation>
    <scope>NUCLEOTIDE SEQUENCE [LARGE SCALE GENOMIC DNA]</scope>
    <source>
        <strain evidence="2">93-210</strain>
    </source>
</reference>
<keyword evidence="2" id="KW-1185">Reference proteome</keyword>
<organism evidence="1 2">
    <name type="scientific">Puccinia striiformis f. sp. tritici</name>
    <dbReference type="NCBI Taxonomy" id="168172"/>
    <lineage>
        <taxon>Eukaryota</taxon>
        <taxon>Fungi</taxon>
        <taxon>Dikarya</taxon>
        <taxon>Basidiomycota</taxon>
        <taxon>Pucciniomycotina</taxon>
        <taxon>Pucciniomycetes</taxon>
        <taxon>Pucciniales</taxon>
        <taxon>Pucciniaceae</taxon>
        <taxon>Puccinia</taxon>
    </lineage>
</organism>
<evidence type="ECO:0000313" key="2">
    <source>
        <dbReference type="Proteomes" id="UP001060170"/>
    </source>
</evidence>
<comment type="caution">
    <text evidence="1">The sequence shown here is derived from an EMBL/GenBank/DDBJ whole genome shotgun (WGS) entry which is preliminary data.</text>
</comment>
<sequence>MKIRKSNLEYDLWSGFLQGKMSANSAPRITNLGSTVPYPPYADYYLADGELLNSDLIDILEEKSGFPDPPDRVIPNQQSGSSNKRELVEVSSGVYVGGGNGSSISDHEICFIQGDLNYRIAAQREDVIRAIAAGEYWKLLEFDQLIKEKKLNPNFRLRSFAEPPESLDYRRYEVNISDLRPISGSFKIHVKSVVPGLKGLVIDHAIDKWMDVENSILKESGKYYSSSSTSSFI</sequence>
<name>A0ACC0DNN8_9BASI</name>
<protein>
    <submittedName>
        <fullName evidence="1">Uncharacterized protein</fullName>
    </submittedName>
</protein>
<accession>A0ACC0DNN8</accession>
<proteinExistence type="predicted"/>
<reference evidence="2" key="1">
    <citation type="journal article" date="2018" name="BMC Genomics">
        <title>Genomic insights into host adaptation between the wheat stripe rust pathogen (Puccinia striiformis f. sp. tritici) and the barley stripe rust pathogen (Puccinia striiformis f. sp. hordei).</title>
        <authorList>
            <person name="Xia C."/>
            <person name="Wang M."/>
            <person name="Yin C."/>
            <person name="Cornejo O.E."/>
            <person name="Hulbert S.H."/>
            <person name="Chen X."/>
        </authorList>
    </citation>
    <scope>NUCLEOTIDE SEQUENCE [LARGE SCALE GENOMIC DNA]</scope>
    <source>
        <strain evidence="2">93-210</strain>
    </source>
</reference>
<dbReference type="Proteomes" id="UP001060170">
    <property type="component" value="Chromosome 18"/>
</dbReference>
<evidence type="ECO:0000313" key="1">
    <source>
        <dbReference type="EMBL" id="KAI7935823.1"/>
    </source>
</evidence>
<dbReference type="EMBL" id="CM045882">
    <property type="protein sequence ID" value="KAI7935823.1"/>
    <property type="molecule type" value="Genomic_DNA"/>
</dbReference>
<reference evidence="1 2" key="3">
    <citation type="journal article" date="2022" name="Microbiol. Spectr.">
        <title>Folding features and dynamics of 3D genome architecture in plant fungal pathogens.</title>
        <authorList>
            <person name="Xia C."/>
        </authorList>
    </citation>
    <scope>NUCLEOTIDE SEQUENCE [LARGE SCALE GENOMIC DNA]</scope>
    <source>
        <strain evidence="1 2">93-210</strain>
    </source>
</reference>
<gene>
    <name evidence="1" type="ORF">MJO28_016694</name>
</gene>